<dbReference type="SUPFAM" id="SSF50677">
    <property type="entry name" value="ValRS/IleRS/LeuRS editing domain"/>
    <property type="match status" value="1"/>
</dbReference>
<dbReference type="InterPro" id="IPR014729">
    <property type="entry name" value="Rossmann-like_a/b/a_fold"/>
</dbReference>
<evidence type="ECO:0000256" key="7">
    <source>
        <dbReference type="ARBA" id="ARBA00023146"/>
    </source>
</evidence>
<dbReference type="InterPro" id="IPR009008">
    <property type="entry name" value="Val/Leu/Ile-tRNA-synth_edit"/>
</dbReference>
<evidence type="ECO:0000313" key="14">
    <source>
        <dbReference type="Proteomes" id="UP000054928"/>
    </source>
</evidence>
<dbReference type="GO" id="GO:0006429">
    <property type="term" value="P:leucyl-tRNA aminoacylation"/>
    <property type="evidence" value="ECO:0007669"/>
    <property type="project" value="InterPro"/>
</dbReference>
<dbReference type="InterPro" id="IPR009080">
    <property type="entry name" value="tRNAsynth_Ia_anticodon-bd"/>
</dbReference>
<evidence type="ECO:0000256" key="4">
    <source>
        <dbReference type="ARBA" id="ARBA00022741"/>
    </source>
</evidence>
<keyword evidence="7 9" id="KW-0030">Aminoacyl-tRNA synthetase</keyword>
<dbReference type="PANTHER" id="PTHR45794">
    <property type="entry name" value="LEUCYL-TRNA SYNTHETASE"/>
    <property type="match status" value="1"/>
</dbReference>
<sequence length="1084" mass="123744">MENVTVKMDDVKLDECAVPVKKMARRDHLIEIEHEIINKWDAEKLFESDPDPSKPKYMVSFPYPYMNGYLHVGHLFTLLKVEFAARYHRLKGENVIFPFSFHCTGMPIQAAANKLKRELEQYGNPPDFSRDHREEVKPKENNENLLNKAHGKKSKAAAKTGGVVHQYDILKMSHIPEDEIPKFQDPLYWLQYFPPHAVADLKRFGMNIDWRRSFITTDVNPFYDAFVTWQLNKLNEHKRIVRGKRPNVFSIIDGQSCADHDRASGEGVGPQEYTLAKLCVQEPLPEKLSALSGKKVYLAAATLRPETLYGQTNCFVLPEGDYGAFLINDNDVFIMSHRAARNLAHQEFSRVWGKEECLIELKGWDLLGLPLTAPNAPYDTIYTLPLLTISMGKGTGVVMSVPSDSPDDFAAFRDLKQKPALREKFGIEDHMVLPYEPVPIIEIPGFGEMAAEKVCNDLKIVSQNDKDKLAKAKELVYLKGFYEGVLLVGSQKGQKVCDAKAVMRQELLDGGHAISYWETESLVMSRSGDECVVAHLDQWYLTYGAEDWKNRVLDHISDPEKFNAYNPVALGEYKSTLGWLKEWAPCRQSGLGTRLPWDPDFVVESLTDSTIYPAYYTIAHHLQANLDGSKLGPHGIKPEQMTKEVLDYIFLKGSPPSSSTIPLTVLKQIRDEFEYWYPIDVRASGKDLIRNHLTMCLYNHVEIWRDDPSKWPRGFFTNGHVQVDGKKMSKSMGNFLTLKDCAVEFGADATRFACADAGDGMDDANYALDTCRMAILRLTTEEEWIKRILVEKDLLRKGELNFNDKVFLNQMNNLIRTTASFYERLQWREGLHSGFFEYQIARDSYRDICARSEVPMHHDVIMRFIESQLVILSPICPHFCEYMWTAIGKQGFVSVAPWPKTEEVDHGLLRAGDFLNKVTRSFRETLTKTSSKKGKKSAAPLEPVKKPTHAHVYLTLEFPEWQQKVLVFMDGLFDDSTKQFSADFMKQLKSELAKDESLKKLTKNVMQFAAFVKAEAELRGREALELRMPYDQQSVLASNKLYLCRSLDLQDIEFFYVGEKVANANEKRMETASPGKPAIFVYAK</sequence>
<dbReference type="InterPro" id="IPR001412">
    <property type="entry name" value="aa-tRNA-synth_I_CS"/>
</dbReference>
<dbReference type="Pfam" id="PF00133">
    <property type="entry name" value="tRNA-synt_1"/>
    <property type="match status" value="2"/>
</dbReference>
<dbReference type="STRING" id="4781.A0A0P1A6P1"/>
<comment type="similarity">
    <text evidence="1 9">Belongs to the class-I aminoacyl-tRNA synthetase family.</text>
</comment>
<evidence type="ECO:0000256" key="1">
    <source>
        <dbReference type="ARBA" id="ARBA00005594"/>
    </source>
</evidence>
<evidence type="ECO:0000256" key="2">
    <source>
        <dbReference type="ARBA" id="ARBA00013164"/>
    </source>
</evidence>
<dbReference type="InterPro" id="IPR002300">
    <property type="entry name" value="aa-tRNA-synth_Ia"/>
</dbReference>
<dbReference type="GO" id="GO:0005524">
    <property type="term" value="F:ATP binding"/>
    <property type="evidence" value="ECO:0007669"/>
    <property type="project" value="UniProtKB-KW"/>
</dbReference>
<dbReference type="InterPro" id="IPR004493">
    <property type="entry name" value="Leu-tRNA-synth_Ia_arc/euk"/>
</dbReference>
<reference evidence="14" key="1">
    <citation type="submission" date="2014-09" db="EMBL/GenBank/DDBJ databases">
        <authorList>
            <person name="Sharma Rahul"/>
            <person name="Thines Marco"/>
        </authorList>
    </citation>
    <scope>NUCLEOTIDE SEQUENCE [LARGE SCALE GENOMIC DNA]</scope>
</reference>
<evidence type="ECO:0000256" key="3">
    <source>
        <dbReference type="ARBA" id="ARBA00022598"/>
    </source>
</evidence>
<keyword evidence="6 9" id="KW-0648">Protein biosynthesis</keyword>
<dbReference type="AlphaFoldDB" id="A0A0P1A6P1"/>
<dbReference type="PANTHER" id="PTHR45794:SF1">
    <property type="entry name" value="LEUCINE--TRNA LIGASE, CYTOPLASMIC"/>
    <property type="match status" value="1"/>
</dbReference>
<evidence type="ECO:0000259" key="10">
    <source>
        <dbReference type="Pfam" id="PF00133"/>
    </source>
</evidence>
<dbReference type="SUPFAM" id="SSF47323">
    <property type="entry name" value="Anticodon-binding domain of a subclass of class I aminoacyl-tRNA synthetases"/>
    <property type="match status" value="1"/>
</dbReference>
<dbReference type="Pfam" id="PF08264">
    <property type="entry name" value="Anticodon_1"/>
    <property type="match status" value="1"/>
</dbReference>
<dbReference type="OrthoDB" id="10249672at2759"/>
<dbReference type="Gene3D" id="3.30.2320.20">
    <property type="entry name" value="Class I aminoacyl-tRNA synthetases (RS)"/>
    <property type="match status" value="1"/>
</dbReference>
<accession>A0A0P1A6P1</accession>
<evidence type="ECO:0000256" key="9">
    <source>
        <dbReference type="RuleBase" id="RU363035"/>
    </source>
</evidence>
<name>A0A0P1A6P1_PLAHL</name>
<evidence type="ECO:0000313" key="13">
    <source>
        <dbReference type="EMBL" id="CEG36096.1"/>
    </source>
</evidence>
<evidence type="ECO:0000256" key="5">
    <source>
        <dbReference type="ARBA" id="ARBA00022840"/>
    </source>
</evidence>
<evidence type="ECO:0000256" key="8">
    <source>
        <dbReference type="ARBA" id="ARBA00030520"/>
    </source>
</evidence>
<keyword evidence="3 9" id="KW-0436">Ligase</keyword>
<proteinExistence type="inferred from homology"/>
<feature type="domain" description="Aminoacyl-tRNA synthetase class Ia" evidence="10">
    <location>
        <begin position="199"/>
        <end position="763"/>
    </location>
</feature>
<feature type="domain" description="Leucine--tRNA ligase RagD-binding" evidence="12">
    <location>
        <begin position="957"/>
        <end position="1028"/>
    </location>
</feature>
<dbReference type="EC" id="6.1.1.4" evidence="2"/>
<dbReference type="InterPro" id="IPR055416">
    <property type="entry name" value="RBD_LARS1"/>
</dbReference>
<dbReference type="CDD" id="cd07959">
    <property type="entry name" value="Anticodon_Ia_Leu_AEc"/>
    <property type="match status" value="1"/>
</dbReference>
<feature type="domain" description="Aminoacyl-tRNA synthetase class Ia" evidence="10">
    <location>
        <begin position="36"/>
        <end position="114"/>
    </location>
</feature>
<dbReference type="NCBIfam" id="TIGR00395">
    <property type="entry name" value="leuS_arch"/>
    <property type="match status" value="1"/>
</dbReference>
<dbReference type="RefSeq" id="XP_024572465.1">
    <property type="nucleotide sequence ID" value="XM_024716024.1"/>
</dbReference>
<dbReference type="EMBL" id="CCYD01000109">
    <property type="protein sequence ID" value="CEG36096.1"/>
    <property type="molecule type" value="Genomic_DNA"/>
</dbReference>
<organism evidence="13 14">
    <name type="scientific">Plasmopara halstedii</name>
    <name type="common">Downy mildew of sunflower</name>
    <dbReference type="NCBI Taxonomy" id="4781"/>
    <lineage>
        <taxon>Eukaryota</taxon>
        <taxon>Sar</taxon>
        <taxon>Stramenopiles</taxon>
        <taxon>Oomycota</taxon>
        <taxon>Peronosporomycetes</taxon>
        <taxon>Peronosporales</taxon>
        <taxon>Peronosporaceae</taxon>
        <taxon>Plasmopara</taxon>
    </lineage>
</organism>
<dbReference type="FunFam" id="3.90.740.10:FF:000001">
    <property type="entry name" value="Leucine--tRNA ligase, cytoplasmic"/>
    <property type="match status" value="1"/>
</dbReference>
<dbReference type="Gene3D" id="3.40.50.620">
    <property type="entry name" value="HUPs"/>
    <property type="match status" value="1"/>
</dbReference>
<evidence type="ECO:0000256" key="6">
    <source>
        <dbReference type="ARBA" id="ARBA00022917"/>
    </source>
</evidence>
<keyword evidence="5 9" id="KW-0067">ATP-binding</keyword>
<dbReference type="Pfam" id="PF24810">
    <property type="entry name" value="RBD_LARS1"/>
    <property type="match status" value="1"/>
</dbReference>
<dbReference type="Gene3D" id="1.10.10.720">
    <property type="entry name" value="leucyl-tRNA synthetase"/>
    <property type="match status" value="1"/>
</dbReference>
<evidence type="ECO:0000259" key="11">
    <source>
        <dbReference type="Pfam" id="PF08264"/>
    </source>
</evidence>
<dbReference type="Proteomes" id="UP000054928">
    <property type="component" value="Unassembled WGS sequence"/>
</dbReference>
<dbReference type="Gene3D" id="3.90.740.10">
    <property type="entry name" value="Valyl/Leucyl/Isoleucyl-tRNA synthetase, editing domain"/>
    <property type="match status" value="1"/>
</dbReference>
<dbReference type="InterPro" id="IPR013155">
    <property type="entry name" value="M/V/L/I-tRNA-synth_anticd-bd"/>
</dbReference>
<feature type="domain" description="Methionyl/Valyl/Leucyl/Isoleucyl-tRNA synthetase anticodon-binding" evidence="11">
    <location>
        <begin position="804"/>
        <end position="933"/>
    </location>
</feature>
<dbReference type="GeneID" id="36395470"/>
<keyword evidence="4 9" id="KW-0547">Nucleotide-binding</keyword>
<protein>
    <recommendedName>
        <fullName evidence="2">leucine--tRNA ligase</fullName>
        <ecNumber evidence="2">6.1.1.4</ecNumber>
    </recommendedName>
    <alternativeName>
        <fullName evidence="8">Leucyl-tRNA synthetase</fullName>
    </alternativeName>
</protein>
<dbReference type="SUPFAM" id="SSF52374">
    <property type="entry name" value="Nucleotidylyl transferase"/>
    <property type="match status" value="1"/>
</dbReference>
<dbReference type="OMA" id="KFIEWQF"/>
<dbReference type="GO" id="GO:0004823">
    <property type="term" value="F:leucine-tRNA ligase activity"/>
    <property type="evidence" value="ECO:0007669"/>
    <property type="project" value="UniProtKB-EC"/>
</dbReference>
<keyword evidence="14" id="KW-1185">Reference proteome</keyword>
<dbReference type="PROSITE" id="PS00178">
    <property type="entry name" value="AA_TRNA_LIGASE_I"/>
    <property type="match status" value="1"/>
</dbReference>
<dbReference type="GO" id="GO:0002161">
    <property type="term" value="F:aminoacyl-tRNA deacylase activity"/>
    <property type="evidence" value="ECO:0007669"/>
    <property type="project" value="InterPro"/>
</dbReference>
<dbReference type="Gene3D" id="1.10.730.10">
    <property type="entry name" value="Isoleucyl-tRNA Synthetase, Domain 1"/>
    <property type="match status" value="1"/>
</dbReference>
<evidence type="ECO:0000259" key="12">
    <source>
        <dbReference type="Pfam" id="PF24810"/>
    </source>
</evidence>